<dbReference type="InterPro" id="IPR045269">
    <property type="entry name" value="Atg1-like"/>
</dbReference>
<dbReference type="SUPFAM" id="SSF56112">
    <property type="entry name" value="Protein kinase-like (PK-like)"/>
    <property type="match status" value="1"/>
</dbReference>
<dbReference type="AlphaFoldDB" id="A9FDG9"/>
<evidence type="ECO:0000256" key="4">
    <source>
        <dbReference type="SAM" id="MobiDB-lite"/>
    </source>
</evidence>
<dbReference type="eggNOG" id="COG0515">
    <property type="taxonomic scope" value="Bacteria"/>
</dbReference>
<keyword evidence="5" id="KW-0472">Membrane</keyword>
<dbReference type="InterPro" id="IPR000719">
    <property type="entry name" value="Prot_kinase_dom"/>
</dbReference>
<gene>
    <name evidence="7" type="ordered locus">sce1602</name>
</gene>
<dbReference type="InterPro" id="IPR008271">
    <property type="entry name" value="Ser/Thr_kinase_AS"/>
</dbReference>
<reference evidence="7 8" key="1">
    <citation type="journal article" date="2007" name="Nat. Biotechnol.">
        <title>Complete genome sequence of the myxobacterium Sorangium cellulosum.</title>
        <authorList>
            <person name="Schneiker S."/>
            <person name="Perlova O."/>
            <person name="Kaiser O."/>
            <person name="Gerth K."/>
            <person name="Alici A."/>
            <person name="Altmeyer M.O."/>
            <person name="Bartels D."/>
            <person name="Bekel T."/>
            <person name="Beyer S."/>
            <person name="Bode E."/>
            <person name="Bode H.B."/>
            <person name="Bolten C.J."/>
            <person name="Choudhuri J.V."/>
            <person name="Doss S."/>
            <person name="Elnakady Y.A."/>
            <person name="Frank B."/>
            <person name="Gaigalat L."/>
            <person name="Goesmann A."/>
            <person name="Groeger C."/>
            <person name="Gross F."/>
            <person name="Jelsbak L."/>
            <person name="Jelsbak L."/>
            <person name="Kalinowski J."/>
            <person name="Kegler C."/>
            <person name="Knauber T."/>
            <person name="Konietzny S."/>
            <person name="Kopp M."/>
            <person name="Krause L."/>
            <person name="Krug D."/>
            <person name="Linke B."/>
            <person name="Mahmud T."/>
            <person name="Martinez-Arias R."/>
            <person name="McHardy A.C."/>
            <person name="Merai M."/>
            <person name="Meyer F."/>
            <person name="Mormann S."/>
            <person name="Munoz-Dorado J."/>
            <person name="Perez J."/>
            <person name="Pradella S."/>
            <person name="Rachid S."/>
            <person name="Raddatz G."/>
            <person name="Rosenau F."/>
            <person name="Rueckert C."/>
            <person name="Sasse F."/>
            <person name="Scharfe M."/>
            <person name="Schuster S.C."/>
            <person name="Suen G."/>
            <person name="Treuner-Lange A."/>
            <person name="Velicer G.J."/>
            <person name="Vorholter F.-J."/>
            <person name="Weissman K.J."/>
            <person name="Welch R.D."/>
            <person name="Wenzel S.C."/>
            <person name="Whitworth D.E."/>
            <person name="Wilhelm S."/>
            <person name="Wittmann C."/>
            <person name="Bloecker H."/>
            <person name="Puehler A."/>
            <person name="Mueller R."/>
        </authorList>
    </citation>
    <scope>NUCLEOTIDE SEQUENCE [LARGE SCALE GENOMIC DNA]</scope>
    <source>
        <strain evidence="8">So ce56</strain>
    </source>
</reference>
<feature type="region of interest" description="Disordered" evidence="4">
    <location>
        <begin position="470"/>
        <end position="531"/>
    </location>
</feature>
<dbReference type="GO" id="GO:0005737">
    <property type="term" value="C:cytoplasm"/>
    <property type="evidence" value="ECO:0007669"/>
    <property type="project" value="TreeGrafter"/>
</dbReference>
<dbReference type="Gene3D" id="3.30.200.20">
    <property type="entry name" value="Phosphorylase Kinase, domain 1"/>
    <property type="match status" value="1"/>
</dbReference>
<evidence type="ECO:0000256" key="5">
    <source>
        <dbReference type="SAM" id="Phobius"/>
    </source>
</evidence>
<feature type="region of interest" description="Disordered" evidence="4">
    <location>
        <begin position="384"/>
        <end position="443"/>
    </location>
</feature>
<feature type="compositionally biased region" description="Low complexity" evidence="4">
    <location>
        <begin position="566"/>
        <end position="601"/>
    </location>
</feature>
<dbReference type="PROSITE" id="PS00108">
    <property type="entry name" value="PROTEIN_KINASE_ST"/>
    <property type="match status" value="1"/>
</dbReference>
<keyword evidence="7" id="KW-0418">Kinase</keyword>
<dbReference type="GO" id="GO:0005524">
    <property type="term" value="F:ATP binding"/>
    <property type="evidence" value="ECO:0007669"/>
    <property type="project" value="UniProtKB-UniRule"/>
</dbReference>
<evidence type="ECO:0000313" key="8">
    <source>
        <dbReference type="Proteomes" id="UP000002139"/>
    </source>
</evidence>
<sequence length="837" mass="83784">MMPSPKSSTLFASGVLIDKKYRLLRQIGEGAMGVVWAAVNVATAREVALKLIHRPETEFRLRLQREARNCGALRHRNVIDIYDMGETEAGEPFLVMQLLTGETVAELLARRRRLDPPAAASIGRDVARGLAAAHAMHIIHRDLKPANIFLHREPDMDEPVVKVLDFGVAKNLSVNDGLHTVQGGAVGSPLYMSPEQVRAEPNVDHRADIWALGVVLFEMLTGMRPFQGDAQAVFMGILTGEIPTVSKYLRRVDQGLVDLIARCMRRDRADRIGSAAEVAALLDRYAERGVGPGRDAALRQSSPEGRGAPDEDVDGGWEESQGGTVALAAQPGLALAAQPASVAQPGSALAAQPASVAQPMSVANRSGSVEGGAGALPLALLGGGPRAPLPVQESPEAHRSPPLGPGQVGAGPASGMSHVADGGPASGAGHAAGAVPRRPGSSGQHLAAASVVRALRDEDVATLPLTRRNADAAGAAGPRAGSGSYPAAGPAAAAPRPPSSSVAAFAAPEPPQASAAPAAPAQPARVAAPQQGSWAMTVRMNAPPMPDAGAGPGGFGAAGALPPGGIAAQPSWSSAPAARLGPEAGASASDSRSGATTATGAPRQAGSSSTTPLVSNHPSVHQAGVHQAQDAQERAPHGGEPRRKRTAATLAIVAAALSLIVVGMLISLRSPETSSAAPEVSGSAMPSLDRAGGDTIAAPERGGAPPRNEEPPAQEPSAPSAEAPPGSSASAPPGSSASAPPGSSASAPPGSSASAPPSSSALAPPVPSAPSALPTSSAAGASAPGGGAGTASDVKPGKSTPAAPSATSQSAKAAPSAASCDGLMFLDRKKCEAKRKK</sequence>
<dbReference type="PANTHER" id="PTHR24348:SF68">
    <property type="entry name" value="SERINE_THREONINE-PROTEIN KINASE ATG1C"/>
    <property type="match status" value="1"/>
</dbReference>
<dbReference type="SMART" id="SM00220">
    <property type="entry name" value="S_TKc"/>
    <property type="match status" value="1"/>
</dbReference>
<feature type="binding site" evidence="3">
    <location>
        <position position="50"/>
    </location>
    <ligand>
        <name>ATP</name>
        <dbReference type="ChEBI" id="CHEBI:30616"/>
    </ligand>
</feature>
<dbReference type="Proteomes" id="UP000002139">
    <property type="component" value="Chromosome"/>
</dbReference>
<feature type="region of interest" description="Disordered" evidence="4">
    <location>
        <begin position="672"/>
        <end position="837"/>
    </location>
</feature>
<dbReference type="GO" id="GO:0004674">
    <property type="term" value="F:protein serine/threonine kinase activity"/>
    <property type="evidence" value="ECO:0007669"/>
    <property type="project" value="UniProtKB-EC"/>
</dbReference>
<keyword evidence="5" id="KW-1133">Transmembrane helix</keyword>
<feature type="compositionally biased region" description="Low complexity" evidence="4">
    <location>
        <begin position="420"/>
        <end position="434"/>
    </location>
</feature>
<feature type="region of interest" description="Disordered" evidence="4">
    <location>
        <begin position="292"/>
        <end position="319"/>
    </location>
</feature>
<evidence type="ECO:0000256" key="1">
    <source>
        <dbReference type="ARBA" id="ARBA00022741"/>
    </source>
</evidence>
<feature type="compositionally biased region" description="Basic and acidic residues" evidence="4">
    <location>
        <begin position="631"/>
        <end position="641"/>
    </location>
</feature>
<feature type="compositionally biased region" description="Low complexity" evidence="4">
    <location>
        <begin position="798"/>
        <end position="819"/>
    </location>
</feature>
<keyword evidence="1 3" id="KW-0547">Nucleotide-binding</keyword>
<evidence type="ECO:0000313" key="7">
    <source>
        <dbReference type="EMBL" id="CAN91760.1"/>
    </source>
</evidence>
<feature type="compositionally biased region" description="Polar residues" evidence="4">
    <location>
        <begin position="605"/>
        <end position="619"/>
    </location>
</feature>
<dbReference type="Gene3D" id="1.10.510.10">
    <property type="entry name" value="Transferase(Phosphotransferase) domain 1"/>
    <property type="match status" value="1"/>
</dbReference>
<dbReference type="Pfam" id="PF00069">
    <property type="entry name" value="Pkinase"/>
    <property type="match status" value="1"/>
</dbReference>
<evidence type="ECO:0000256" key="2">
    <source>
        <dbReference type="ARBA" id="ARBA00022840"/>
    </source>
</evidence>
<keyword evidence="7" id="KW-0808">Transferase</keyword>
<protein>
    <submittedName>
        <fullName evidence="7">Protein kinase</fullName>
        <ecNumber evidence="7">2.7.11.1</ecNumber>
    </submittedName>
</protein>
<name>A9FDG9_SORC5</name>
<dbReference type="InterPro" id="IPR017441">
    <property type="entry name" value="Protein_kinase_ATP_BS"/>
</dbReference>
<feature type="transmembrane region" description="Helical" evidence="5">
    <location>
        <begin position="647"/>
        <end position="668"/>
    </location>
</feature>
<feature type="domain" description="Protein kinase" evidence="6">
    <location>
        <begin position="21"/>
        <end position="286"/>
    </location>
</feature>
<dbReference type="STRING" id="448385.sce1602"/>
<evidence type="ECO:0000256" key="3">
    <source>
        <dbReference type="PROSITE-ProRule" id="PRU10141"/>
    </source>
</evidence>
<organism evidence="7 8">
    <name type="scientific">Sorangium cellulosum (strain So ce56)</name>
    <name type="common">Polyangium cellulosum (strain So ce56)</name>
    <dbReference type="NCBI Taxonomy" id="448385"/>
    <lineage>
        <taxon>Bacteria</taxon>
        <taxon>Pseudomonadati</taxon>
        <taxon>Myxococcota</taxon>
        <taxon>Polyangia</taxon>
        <taxon>Polyangiales</taxon>
        <taxon>Polyangiaceae</taxon>
        <taxon>Sorangium</taxon>
    </lineage>
</organism>
<accession>A9FDG9</accession>
<dbReference type="BioCyc" id="SCEL448385:SCE_RS08260-MONOMER"/>
<keyword evidence="5" id="KW-0812">Transmembrane</keyword>
<dbReference type="RefSeq" id="WP_012234237.1">
    <property type="nucleotide sequence ID" value="NC_010162.1"/>
</dbReference>
<dbReference type="PROSITE" id="PS00107">
    <property type="entry name" value="PROTEIN_KINASE_ATP"/>
    <property type="match status" value="1"/>
</dbReference>
<dbReference type="HOGENOM" id="CLU_342853_0_0_7"/>
<dbReference type="EC" id="2.7.11.1" evidence="7"/>
<feature type="region of interest" description="Disordered" evidence="4">
    <location>
        <begin position="566"/>
        <end position="644"/>
    </location>
</feature>
<dbReference type="EMBL" id="AM746676">
    <property type="protein sequence ID" value="CAN91760.1"/>
    <property type="molecule type" value="Genomic_DNA"/>
</dbReference>
<evidence type="ECO:0000259" key="6">
    <source>
        <dbReference type="PROSITE" id="PS50011"/>
    </source>
</evidence>
<keyword evidence="2 3" id="KW-0067">ATP-binding</keyword>
<proteinExistence type="predicted"/>
<dbReference type="PANTHER" id="PTHR24348">
    <property type="entry name" value="SERINE/THREONINE-PROTEIN KINASE UNC-51-RELATED"/>
    <property type="match status" value="1"/>
</dbReference>
<dbReference type="InterPro" id="IPR011009">
    <property type="entry name" value="Kinase-like_dom_sf"/>
</dbReference>
<feature type="compositionally biased region" description="Low complexity" evidence="4">
    <location>
        <begin position="471"/>
        <end position="531"/>
    </location>
</feature>
<dbReference type="CDD" id="cd14014">
    <property type="entry name" value="STKc_PknB_like"/>
    <property type="match status" value="1"/>
</dbReference>
<keyword evidence="8" id="KW-1185">Reference proteome</keyword>
<feature type="compositionally biased region" description="Low complexity" evidence="4">
    <location>
        <begin position="715"/>
        <end position="782"/>
    </location>
</feature>
<dbReference type="KEGG" id="scl:sce1602"/>
<dbReference type="PROSITE" id="PS50011">
    <property type="entry name" value="PROTEIN_KINASE_DOM"/>
    <property type="match status" value="1"/>
</dbReference>